<evidence type="ECO:0000313" key="14">
    <source>
        <dbReference type="Proteomes" id="UP000694522"/>
    </source>
</evidence>
<dbReference type="PROSITE" id="PS50112">
    <property type="entry name" value="PAS"/>
    <property type="match status" value="2"/>
</dbReference>
<dbReference type="InterPro" id="IPR013767">
    <property type="entry name" value="PAS_fold"/>
</dbReference>
<evidence type="ECO:0000259" key="11">
    <source>
        <dbReference type="PROSITE" id="PS50888"/>
    </source>
</evidence>
<evidence type="ECO:0000256" key="3">
    <source>
        <dbReference type="ARBA" id="ARBA00022737"/>
    </source>
</evidence>
<dbReference type="SUPFAM" id="SSF55785">
    <property type="entry name" value="PYP-like sensor domain (PAS domain)"/>
    <property type="match status" value="2"/>
</dbReference>
<dbReference type="Pfam" id="PF23171">
    <property type="entry name" value="bHLH_HIF1A"/>
    <property type="match status" value="1"/>
</dbReference>
<sequence>MKEKSKNAAKTRREKENGEFYELAKLLPLPSAITSQLDKASIIRLTTSYLKMRAVFPEGLGDAWGQPSRIGPLDNVAMELGSHLLQTLDGFVFVVASDGKIMYISETASVHLGLSQVELTGNSIYEYIHPSDHDEMTAVLTAHQPLHPHLLQEYEIERSFFLRMKCVLAKRNAGLTCSGYKVIHCSGYLKIRQYMLDMSLYDSCYQIVGLVAVGQSLPPSAITEIKLHSNMFMFRASLDLKLIFLDSRVTELTGYEPQDLIEKTLYHHVHGCDVFHLRYAHHLLLVKGQVTTKYYRLLSKHGGWVWVQSYATIVHNSRSSRPHFKILYIEYKELQLSLDQVTISKSQFSCRNSVSTSQETRKIVKPKSNKVKAKLRTTPYPQQQYSSFQTDKLECSQVGNWRSSPAVNAATIQEQNFHSESSELLYAPSYSLPFSYHYGHFPVDSHVFSSKKQMLPSKFGQSQGAPCEVARFFLSTLQTNGECQWHYANSLVPNSQSPSKNLPDQPVNIIRHNLAQSYEGGSPMPGSRYKEEIYDSGTMKPNKIDTRIQPPHHLIKEENKLAFNRDLERVMDVRPSGQVPFVLLNYHHVLAKHGQTHKESVLPHYIGTSVIIANGR</sequence>
<dbReference type="InterPro" id="IPR000014">
    <property type="entry name" value="PAS"/>
</dbReference>
<evidence type="ECO:0000313" key="13">
    <source>
        <dbReference type="Ensembl" id="ENSACOP00000017421.1"/>
    </source>
</evidence>
<dbReference type="InterPro" id="IPR036638">
    <property type="entry name" value="HLH_DNA-bd_sf"/>
</dbReference>
<keyword evidence="9" id="KW-0539">Nucleus</keyword>
<dbReference type="Proteomes" id="UP000694522">
    <property type="component" value="Unplaced"/>
</dbReference>
<dbReference type="InterPro" id="IPR010578">
    <property type="entry name" value="SIM_C"/>
</dbReference>
<keyword evidence="7" id="KW-0238">DNA-binding</keyword>
<dbReference type="AlphaFoldDB" id="A0A8B9G426"/>
<dbReference type="Pfam" id="PF08447">
    <property type="entry name" value="PAS_3"/>
    <property type="match status" value="1"/>
</dbReference>
<dbReference type="GO" id="GO:0005634">
    <property type="term" value="C:nucleus"/>
    <property type="evidence" value="ECO:0007669"/>
    <property type="project" value="UniProtKB-SubCell"/>
</dbReference>
<evidence type="ECO:0000259" key="12">
    <source>
        <dbReference type="PROSITE" id="PS51302"/>
    </source>
</evidence>
<name>A0A8B9G426_9PSIT</name>
<evidence type="ECO:0000259" key="10">
    <source>
        <dbReference type="PROSITE" id="PS50112"/>
    </source>
</evidence>
<dbReference type="Gene3D" id="3.30.450.20">
    <property type="entry name" value="PAS domain"/>
    <property type="match status" value="2"/>
</dbReference>
<dbReference type="Gene3D" id="4.10.280.10">
    <property type="entry name" value="Helix-loop-helix DNA-binding domain"/>
    <property type="match status" value="1"/>
</dbReference>
<dbReference type="GO" id="GO:0000981">
    <property type="term" value="F:DNA-binding transcription factor activity, RNA polymerase II-specific"/>
    <property type="evidence" value="ECO:0007669"/>
    <property type="project" value="TreeGrafter"/>
</dbReference>
<evidence type="ECO:0000256" key="5">
    <source>
        <dbReference type="ARBA" id="ARBA00022902"/>
    </source>
</evidence>
<keyword evidence="14" id="KW-1185">Reference proteome</keyword>
<dbReference type="SMART" id="SM00091">
    <property type="entry name" value="PAS"/>
    <property type="match status" value="2"/>
</dbReference>
<dbReference type="InterPro" id="IPR035965">
    <property type="entry name" value="PAS-like_dom_sf"/>
</dbReference>
<dbReference type="PANTHER" id="PTHR23043:SF19">
    <property type="entry name" value="SINGLE-MINDED HOMOLOG 2"/>
    <property type="match status" value="1"/>
</dbReference>
<dbReference type="SUPFAM" id="SSF47459">
    <property type="entry name" value="HLH, helix-loop-helix DNA-binding domain"/>
    <property type="match status" value="1"/>
</dbReference>
<protein>
    <submittedName>
        <fullName evidence="13">SIM bHLH transcription factor 2</fullName>
    </submittedName>
</protein>
<keyword evidence="2" id="KW-0217">Developmental protein</keyword>
<dbReference type="GO" id="GO:0046983">
    <property type="term" value="F:protein dimerization activity"/>
    <property type="evidence" value="ECO:0007669"/>
    <property type="project" value="InterPro"/>
</dbReference>
<accession>A0A8B9G426</accession>
<reference evidence="13" key="1">
    <citation type="submission" date="2025-08" db="UniProtKB">
        <authorList>
            <consortium name="Ensembl"/>
        </authorList>
    </citation>
    <scope>IDENTIFICATION</scope>
</reference>
<feature type="domain" description="BHLH" evidence="11">
    <location>
        <begin position="1"/>
        <end position="53"/>
    </location>
</feature>
<evidence type="ECO:0000256" key="4">
    <source>
        <dbReference type="ARBA" id="ARBA00022782"/>
    </source>
</evidence>
<dbReference type="GO" id="GO:0007399">
    <property type="term" value="P:nervous system development"/>
    <property type="evidence" value="ECO:0007669"/>
    <property type="project" value="UniProtKB-KW"/>
</dbReference>
<dbReference type="FunFam" id="3.30.450.20:FF:000017">
    <property type="entry name" value="SIM bHLH transcription factor 2"/>
    <property type="match status" value="1"/>
</dbReference>
<keyword evidence="8" id="KW-0804">Transcription</keyword>
<reference evidence="13" key="2">
    <citation type="submission" date="2025-09" db="UniProtKB">
        <authorList>
            <consortium name="Ensembl"/>
        </authorList>
    </citation>
    <scope>IDENTIFICATION</scope>
</reference>
<dbReference type="CDD" id="cd00130">
    <property type="entry name" value="PAS"/>
    <property type="match status" value="2"/>
</dbReference>
<dbReference type="Pfam" id="PF06621">
    <property type="entry name" value="SIM_C"/>
    <property type="match status" value="1"/>
</dbReference>
<organism evidence="13 14">
    <name type="scientific">Amazona collaria</name>
    <name type="common">yellow-billed parrot</name>
    <dbReference type="NCBI Taxonomy" id="241587"/>
    <lineage>
        <taxon>Eukaryota</taxon>
        <taxon>Metazoa</taxon>
        <taxon>Chordata</taxon>
        <taxon>Craniata</taxon>
        <taxon>Vertebrata</taxon>
        <taxon>Euteleostomi</taxon>
        <taxon>Archelosauria</taxon>
        <taxon>Archosauria</taxon>
        <taxon>Dinosauria</taxon>
        <taxon>Saurischia</taxon>
        <taxon>Theropoda</taxon>
        <taxon>Coelurosauria</taxon>
        <taxon>Aves</taxon>
        <taxon>Neognathae</taxon>
        <taxon>Neoaves</taxon>
        <taxon>Telluraves</taxon>
        <taxon>Australaves</taxon>
        <taxon>Psittaciformes</taxon>
        <taxon>Psittacidae</taxon>
        <taxon>Amazona</taxon>
    </lineage>
</organism>
<evidence type="ECO:0000256" key="1">
    <source>
        <dbReference type="ARBA" id="ARBA00004123"/>
    </source>
</evidence>
<keyword evidence="5" id="KW-0524">Neurogenesis</keyword>
<evidence type="ECO:0000256" key="8">
    <source>
        <dbReference type="ARBA" id="ARBA00023163"/>
    </source>
</evidence>
<keyword evidence="4" id="KW-0221">Differentiation</keyword>
<dbReference type="CDD" id="cd19739">
    <property type="entry name" value="bHLH-PAS_SIM2"/>
    <property type="match status" value="1"/>
</dbReference>
<evidence type="ECO:0000256" key="2">
    <source>
        <dbReference type="ARBA" id="ARBA00022473"/>
    </source>
</evidence>
<dbReference type="GO" id="GO:0030154">
    <property type="term" value="P:cell differentiation"/>
    <property type="evidence" value="ECO:0007669"/>
    <property type="project" value="UniProtKB-KW"/>
</dbReference>
<evidence type="ECO:0000256" key="6">
    <source>
        <dbReference type="ARBA" id="ARBA00023015"/>
    </source>
</evidence>
<proteinExistence type="predicted"/>
<feature type="domain" description="Single-minded C-terminal" evidence="12">
    <location>
        <begin position="330"/>
        <end position="616"/>
    </location>
</feature>
<dbReference type="Pfam" id="PF00989">
    <property type="entry name" value="PAS"/>
    <property type="match status" value="1"/>
</dbReference>
<dbReference type="InterPro" id="IPR013655">
    <property type="entry name" value="PAS_fold_3"/>
</dbReference>
<evidence type="ECO:0000256" key="9">
    <source>
        <dbReference type="ARBA" id="ARBA00023242"/>
    </source>
</evidence>
<keyword evidence="3" id="KW-0677">Repeat</keyword>
<comment type="subcellular location">
    <subcellularLocation>
        <location evidence="1">Nucleus</location>
    </subcellularLocation>
</comment>
<dbReference type="PROSITE" id="PS50888">
    <property type="entry name" value="BHLH"/>
    <property type="match status" value="1"/>
</dbReference>
<dbReference type="FunFam" id="3.30.450.20:FF:000047">
    <property type="entry name" value="SIM bHLH transcription factor 2"/>
    <property type="match status" value="1"/>
</dbReference>
<evidence type="ECO:0000256" key="7">
    <source>
        <dbReference type="ARBA" id="ARBA00023125"/>
    </source>
</evidence>
<dbReference type="GO" id="GO:0000977">
    <property type="term" value="F:RNA polymerase II transcription regulatory region sequence-specific DNA binding"/>
    <property type="evidence" value="ECO:0007669"/>
    <property type="project" value="TreeGrafter"/>
</dbReference>
<feature type="domain" description="PAS" evidence="10">
    <location>
        <begin position="77"/>
        <end position="140"/>
    </location>
</feature>
<feature type="domain" description="PAS" evidence="10">
    <location>
        <begin position="233"/>
        <end position="288"/>
    </location>
</feature>
<dbReference type="PANTHER" id="PTHR23043">
    <property type="entry name" value="HYPOXIA-INDUCIBLE FACTOR 1 ALPHA"/>
    <property type="match status" value="1"/>
</dbReference>
<keyword evidence="6" id="KW-0805">Transcription regulation</keyword>
<dbReference type="PROSITE" id="PS51302">
    <property type="entry name" value="SIM_C"/>
    <property type="match status" value="1"/>
</dbReference>
<dbReference type="SMART" id="SM00353">
    <property type="entry name" value="HLH"/>
    <property type="match status" value="1"/>
</dbReference>
<dbReference type="FunFam" id="4.10.280.10:FF:000007">
    <property type="entry name" value="single-minded homolog 1 isoform X1"/>
    <property type="match status" value="1"/>
</dbReference>
<dbReference type="InterPro" id="IPR011598">
    <property type="entry name" value="bHLH_dom"/>
</dbReference>
<dbReference type="Ensembl" id="ENSACOT00000018056.1">
    <property type="protein sequence ID" value="ENSACOP00000017421.1"/>
    <property type="gene ID" value="ENSACOG00000012041.1"/>
</dbReference>